<accession>A0AAX3J180</accession>
<reference evidence="2 3" key="1">
    <citation type="submission" date="2019-10" db="EMBL/GenBank/DDBJ databases">
        <authorList>
            <person name="Karimi E."/>
        </authorList>
    </citation>
    <scope>NUCLEOTIDE SEQUENCE [LARGE SCALE GENOMIC DNA]</scope>
    <source>
        <strain evidence="2">Pantoea sp. 111</strain>
    </source>
</reference>
<dbReference type="Proteomes" id="UP000433737">
    <property type="component" value="Unassembled WGS sequence"/>
</dbReference>
<keyword evidence="1" id="KW-0812">Transmembrane</keyword>
<evidence type="ECO:0000313" key="3">
    <source>
        <dbReference type="Proteomes" id="UP000433737"/>
    </source>
</evidence>
<keyword evidence="1" id="KW-1133">Transmembrane helix</keyword>
<organism evidence="2 3">
    <name type="scientific">Pantoea brenneri</name>
    <dbReference type="NCBI Taxonomy" id="472694"/>
    <lineage>
        <taxon>Bacteria</taxon>
        <taxon>Pseudomonadati</taxon>
        <taxon>Pseudomonadota</taxon>
        <taxon>Gammaproteobacteria</taxon>
        <taxon>Enterobacterales</taxon>
        <taxon>Erwiniaceae</taxon>
        <taxon>Pantoea</taxon>
    </lineage>
</organism>
<proteinExistence type="predicted"/>
<evidence type="ECO:0000313" key="2">
    <source>
        <dbReference type="EMBL" id="VXB17970.1"/>
    </source>
</evidence>
<evidence type="ECO:0000256" key="1">
    <source>
        <dbReference type="SAM" id="Phobius"/>
    </source>
</evidence>
<sequence>MPPLRQLPAFHLQRAAPAGLVIMLSTHRRDIPDIIARLMVLMLFLRRLLCVVLWVIREVIIGIN</sequence>
<protein>
    <submittedName>
        <fullName evidence="2">Uncharacterized protein</fullName>
    </submittedName>
</protein>
<keyword evidence="1" id="KW-0472">Membrane</keyword>
<name>A0AAX3J180_9GAMM</name>
<dbReference type="EMBL" id="CABWMH010000004">
    <property type="protein sequence ID" value="VXB17970.1"/>
    <property type="molecule type" value="Genomic_DNA"/>
</dbReference>
<dbReference type="AlphaFoldDB" id="A0AAX3J180"/>
<gene>
    <name evidence="2" type="ORF">PANT111_120177</name>
</gene>
<comment type="caution">
    <text evidence="2">The sequence shown here is derived from an EMBL/GenBank/DDBJ whole genome shotgun (WGS) entry which is preliminary data.</text>
</comment>
<feature type="transmembrane region" description="Helical" evidence="1">
    <location>
        <begin position="34"/>
        <end position="56"/>
    </location>
</feature>